<accession>A0AAJ2LS54</accession>
<protein>
    <submittedName>
        <fullName evidence="1">Iron-containing redox enzyme family protein</fullName>
    </submittedName>
</protein>
<sequence>LGQDYLPEVIGFNLGYEQLPLHLLITSYELDELGIDPYYFSLHVTVDNAHNGHAQQAVESVFAMLPLFDGRDEFYQRLRRGYQLNNLGASTEQIIEKIDLKQALKQVFANKAVVGQFAHSNYCRLNGRTINEWLAT</sequence>
<feature type="non-terminal residue" evidence="1">
    <location>
        <position position="136"/>
    </location>
</feature>
<dbReference type="Proteomes" id="UP001268610">
    <property type="component" value="Unassembled WGS sequence"/>
</dbReference>
<organism evidence="1 2">
    <name type="scientific">Rhizobium hidalgonense</name>
    <dbReference type="NCBI Taxonomy" id="1538159"/>
    <lineage>
        <taxon>Bacteria</taxon>
        <taxon>Pseudomonadati</taxon>
        <taxon>Pseudomonadota</taxon>
        <taxon>Alphaproteobacteria</taxon>
        <taxon>Hyphomicrobiales</taxon>
        <taxon>Rhizobiaceae</taxon>
        <taxon>Rhizobium/Agrobacterium group</taxon>
        <taxon>Rhizobium</taxon>
    </lineage>
</organism>
<comment type="caution">
    <text evidence="1">The sequence shown here is derived from an EMBL/GenBank/DDBJ whole genome shotgun (WGS) entry which is preliminary data.</text>
</comment>
<dbReference type="AlphaFoldDB" id="A0AAJ2LS54"/>
<reference evidence="1" key="1">
    <citation type="submission" date="2023-04" db="EMBL/GenBank/DDBJ databases">
        <title>Genomic characterization of faba bean (Vicia faba) microsymbionts in Mexican soils.</title>
        <authorList>
            <person name="Rivera Orduna F.N."/>
            <person name="Guevara-Luna J."/>
            <person name="Yan J."/>
            <person name="Arroyo-Herrera I."/>
            <person name="Li Y."/>
            <person name="Vasquez-Murrieta M.S."/>
            <person name="Wang E.T."/>
        </authorList>
    </citation>
    <scope>NUCLEOTIDE SEQUENCE</scope>
    <source>
        <strain evidence="1">CH26</strain>
    </source>
</reference>
<name>A0AAJ2LS54_9HYPH</name>
<evidence type="ECO:0000313" key="1">
    <source>
        <dbReference type="EMBL" id="MDR9778439.1"/>
    </source>
</evidence>
<gene>
    <name evidence="1" type="ORF">RJJ65_38515</name>
</gene>
<evidence type="ECO:0000313" key="2">
    <source>
        <dbReference type="Proteomes" id="UP001268610"/>
    </source>
</evidence>
<feature type="non-terminal residue" evidence="1">
    <location>
        <position position="1"/>
    </location>
</feature>
<dbReference type="Pfam" id="PF14518">
    <property type="entry name" value="Haem_oxygenas_2"/>
    <property type="match status" value="1"/>
</dbReference>
<dbReference type="EMBL" id="JAVLSF010000818">
    <property type="protein sequence ID" value="MDR9778439.1"/>
    <property type="molecule type" value="Genomic_DNA"/>
</dbReference>
<proteinExistence type="predicted"/>
<dbReference type="RefSeq" id="WP_310866497.1">
    <property type="nucleotide sequence ID" value="NZ_JAVLSF010000818.1"/>
</dbReference>